<name>W6U1P7_ECHGR</name>
<sequence length="47" mass="5218">MRSCWYSKPEPRPQVKELRNFTSGVLDASSSVGSVDVGTRQVCPHPQ</sequence>
<dbReference type="KEGG" id="egl:EGR_10171"/>
<protein>
    <submittedName>
        <fullName evidence="1">Uncharacterized protein</fullName>
    </submittedName>
</protein>
<evidence type="ECO:0000313" key="2">
    <source>
        <dbReference type="Proteomes" id="UP000019149"/>
    </source>
</evidence>
<dbReference type="Proteomes" id="UP000019149">
    <property type="component" value="Unassembled WGS sequence"/>
</dbReference>
<gene>
    <name evidence="1" type="ORF">EGR_10171</name>
</gene>
<organism evidence="1 2">
    <name type="scientific">Echinococcus granulosus</name>
    <name type="common">Hydatid tapeworm</name>
    <dbReference type="NCBI Taxonomy" id="6210"/>
    <lineage>
        <taxon>Eukaryota</taxon>
        <taxon>Metazoa</taxon>
        <taxon>Spiralia</taxon>
        <taxon>Lophotrochozoa</taxon>
        <taxon>Platyhelminthes</taxon>
        <taxon>Cestoda</taxon>
        <taxon>Eucestoda</taxon>
        <taxon>Cyclophyllidea</taxon>
        <taxon>Taeniidae</taxon>
        <taxon>Echinococcus</taxon>
        <taxon>Echinococcus granulosus group</taxon>
    </lineage>
</organism>
<dbReference type="CTD" id="36345886"/>
<dbReference type="GeneID" id="36345886"/>
<proteinExistence type="predicted"/>
<comment type="caution">
    <text evidence="1">The sequence shown here is derived from an EMBL/GenBank/DDBJ whole genome shotgun (WGS) entry which is preliminary data.</text>
</comment>
<reference evidence="1 2" key="1">
    <citation type="journal article" date="2013" name="Nat. Genet.">
        <title>The genome of the hydatid tapeworm Echinococcus granulosus.</title>
        <authorList>
            <person name="Zheng H."/>
            <person name="Zhang W."/>
            <person name="Zhang L."/>
            <person name="Zhang Z."/>
            <person name="Li J."/>
            <person name="Lu G."/>
            <person name="Zhu Y."/>
            <person name="Wang Y."/>
            <person name="Huang Y."/>
            <person name="Liu J."/>
            <person name="Kang H."/>
            <person name="Chen J."/>
            <person name="Wang L."/>
            <person name="Chen A."/>
            <person name="Yu S."/>
            <person name="Gao Z."/>
            <person name="Jin L."/>
            <person name="Gu W."/>
            <person name="Wang Z."/>
            <person name="Zhao L."/>
            <person name="Shi B."/>
            <person name="Wen H."/>
            <person name="Lin R."/>
            <person name="Jones M.K."/>
            <person name="Brejova B."/>
            <person name="Vinar T."/>
            <person name="Zhao G."/>
            <person name="McManus D.P."/>
            <person name="Chen Z."/>
            <person name="Zhou Y."/>
            <person name="Wang S."/>
        </authorList>
    </citation>
    <scope>NUCLEOTIDE SEQUENCE [LARGE SCALE GENOMIC DNA]</scope>
</reference>
<dbReference type="EMBL" id="APAU02000196">
    <property type="protein sequence ID" value="EUB54963.1"/>
    <property type="molecule type" value="Genomic_DNA"/>
</dbReference>
<dbReference type="RefSeq" id="XP_024346159.1">
    <property type="nucleotide sequence ID" value="XM_024499420.1"/>
</dbReference>
<evidence type="ECO:0000313" key="1">
    <source>
        <dbReference type="EMBL" id="EUB54963.1"/>
    </source>
</evidence>
<keyword evidence="2" id="KW-1185">Reference proteome</keyword>
<dbReference type="AlphaFoldDB" id="W6U1P7"/>
<accession>W6U1P7</accession>